<dbReference type="Pfam" id="PF13635">
    <property type="entry name" value="DUF4143"/>
    <property type="match status" value="1"/>
</dbReference>
<name>A0ABU7ZAJ2_9MICO</name>
<reference evidence="2" key="2">
    <citation type="submission" date="2024-02" db="EMBL/GenBank/DDBJ databases">
        <authorList>
            <person name="Prathaban M."/>
            <person name="Mythili R."/>
            <person name="Sharmila Devi N."/>
            <person name="Sobanaa M."/>
            <person name="Prathiviraj R."/>
            <person name="Selvin J."/>
        </authorList>
    </citation>
    <scope>NUCLEOTIDE SEQUENCE</scope>
    <source>
        <strain evidence="2">MP1014</strain>
    </source>
</reference>
<evidence type="ECO:0000313" key="3">
    <source>
        <dbReference type="Proteomes" id="UP001310387"/>
    </source>
</evidence>
<sequence>MSRIAMRPMSLAESGESTASTSLAALLDGEAVPPGSSQIAVADLAQLIVRGGWPLHLGMADDAAAQAAVDYLASIAQDDLSRLDSARRDPSRASRVLHALARHTAGELVVERLTREIDGPDGPLARTTVYDYLRDLRRLLVLEDQPAWAPHLRSRARLRSRSRVHLVDPSLAAAALGADADGLRSDLRSLGLLFESLVVRDLRCYADSIDATVSHYRDSDDLEVDAVVQRRDGAFAAFEVKLGQSQVEEAATNLLRLARKLDVERTGRPAALVVVTGAGYAYQRPDGVAVVPIGTLGP</sequence>
<accession>A0ABU7ZAJ2</accession>
<dbReference type="RefSeq" id="WP_332902912.1">
    <property type="nucleotide sequence ID" value="NZ_JBAGLP010000118.1"/>
</dbReference>
<dbReference type="InterPro" id="IPR025420">
    <property type="entry name" value="DUF4143"/>
</dbReference>
<evidence type="ECO:0000259" key="1">
    <source>
        <dbReference type="Pfam" id="PF13635"/>
    </source>
</evidence>
<keyword evidence="3" id="KW-1185">Reference proteome</keyword>
<dbReference type="PANTHER" id="PTHR43566">
    <property type="entry name" value="CONSERVED PROTEIN"/>
    <property type="match status" value="1"/>
</dbReference>
<proteinExistence type="predicted"/>
<dbReference type="PANTHER" id="PTHR43566:SF2">
    <property type="entry name" value="DUF4143 DOMAIN-CONTAINING PROTEIN"/>
    <property type="match status" value="1"/>
</dbReference>
<dbReference type="Proteomes" id="UP001310387">
    <property type="component" value="Unassembled WGS sequence"/>
</dbReference>
<protein>
    <submittedName>
        <fullName evidence="2">DUF4143 domain-containing protein</fullName>
    </submittedName>
</protein>
<dbReference type="EMBL" id="JBAGLP010000118">
    <property type="protein sequence ID" value="MEG3616439.1"/>
    <property type="molecule type" value="Genomic_DNA"/>
</dbReference>
<feature type="domain" description="DUF4143" evidence="1">
    <location>
        <begin position="77"/>
        <end position="242"/>
    </location>
</feature>
<reference evidence="2" key="1">
    <citation type="journal article" date="2024" name="Antonie Van Leeuwenhoek">
        <title>Isoptericola haloaureus sp. nov., a dimorphic actinobacterium isolated from mangrove sediments of southeast India, implicating biosaline agricultural significance through nitrogen fixation and salt tolerance genes.</title>
        <authorList>
            <person name="Prathaban M."/>
            <person name="Prathiviraj R."/>
            <person name="Ravichandran M."/>
            <person name="Natarajan S.D."/>
            <person name="Sobanaa M."/>
            <person name="Hari Krishna Kumar S."/>
            <person name="Chandrasekar V."/>
            <person name="Selvin J."/>
        </authorList>
    </citation>
    <scope>NUCLEOTIDE SEQUENCE</scope>
    <source>
        <strain evidence="2">MP1014</strain>
    </source>
</reference>
<evidence type="ECO:0000313" key="2">
    <source>
        <dbReference type="EMBL" id="MEG3616439.1"/>
    </source>
</evidence>
<organism evidence="2 3">
    <name type="scientific">Isoptericola haloaureus</name>
    <dbReference type="NCBI Taxonomy" id="1542902"/>
    <lineage>
        <taxon>Bacteria</taxon>
        <taxon>Bacillati</taxon>
        <taxon>Actinomycetota</taxon>
        <taxon>Actinomycetes</taxon>
        <taxon>Micrococcales</taxon>
        <taxon>Promicromonosporaceae</taxon>
        <taxon>Isoptericola</taxon>
    </lineage>
</organism>
<comment type="caution">
    <text evidence="2">The sequence shown here is derived from an EMBL/GenBank/DDBJ whole genome shotgun (WGS) entry which is preliminary data.</text>
</comment>
<gene>
    <name evidence="2" type="ORF">V5O49_15010</name>
</gene>